<dbReference type="PANTHER" id="PTHR24220:SF689">
    <property type="entry name" value="LIPOPROTEIN-RELEASING SYSTEM ATP-BINDING PROTEIN LOLD"/>
    <property type="match status" value="1"/>
</dbReference>
<dbReference type="Proteomes" id="UP000663929">
    <property type="component" value="Chromosome"/>
</dbReference>
<evidence type="ECO:0000313" key="6">
    <source>
        <dbReference type="Proteomes" id="UP000663929"/>
    </source>
</evidence>
<dbReference type="Pfam" id="PF00005">
    <property type="entry name" value="ABC_tran"/>
    <property type="match status" value="1"/>
</dbReference>
<dbReference type="GO" id="GO:0005886">
    <property type="term" value="C:plasma membrane"/>
    <property type="evidence" value="ECO:0007669"/>
    <property type="project" value="TreeGrafter"/>
</dbReference>
<keyword evidence="6" id="KW-1185">Reference proteome</keyword>
<accession>A0A8A4TT47</accession>
<keyword evidence="3 5" id="KW-0067">ATP-binding</keyword>
<keyword evidence="2" id="KW-0547">Nucleotide-binding</keyword>
<protein>
    <submittedName>
        <fullName evidence="5">ATP-binding cassette domain-containing protein</fullName>
    </submittedName>
</protein>
<dbReference type="InterPro" id="IPR003593">
    <property type="entry name" value="AAA+_ATPase"/>
</dbReference>
<dbReference type="GO" id="GO:0022857">
    <property type="term" value="F:transmembrane transporter activity"/>
    <property type="evidence" value="ECO:0007669"/>
    <property type="project" value="TreeGrafter"/>
</dbReference>
<dbReference type="GO" id="GO:0005524">
    <property type="term" value="F:ATP binding"/>
    <property type="evidence" value="ECO:0007669"/>
    <property type="project" value="UniProtKB-KW"/>
</dbReference>
<dbReference type="GO" id="GO:0016887">
    <property type="term" value="F:ATP hydrolysis activity"/>
    <property type="evidence" value="ECO:0007669"/>
    <property type="project" value="InterPro"/>
</dbReference>
<dbReference type="KEGG" id="scor:J3U87_11765"/>
<dbReference type="Gene3D" id="3.40.50.300">
    <property type="entry name" value="P-loop containing nucleotide triphosphate hydrolases"/>
    <property type="match status" value="1"/>
</dbReference>
<evidence type="ECO:0000256" key="2">
    <source>
        <dbReference type="ARBA" id="ARBA00022741"/>
    </source>
</evidence>
<dbReference type="EMBL" id="CP071793">
    <property type="protein sequence ID" value="QTD53129.1"/>
    <property type="molecule type" value="Genomic_DNA"/>
</dbReference>
<evidence type="ECO:0000256" key="1">
    <source>
        <dbReference type="ARBA" id="ARBA00005417"/>
    </source>
</evidence>
<organism evidence="5 6">
    <name type="scientific">Sulfidibacter corallicola</name>
    <dbReference type="NCBI Taxonomy" id="2818388"/>
    <lineage>
        <taxon>Bacteria</taxon>
        <taxon>Pseudomonadati</taxon>
        <taxon>Acidobacteriota</taxon>
        <taxon>Holophagae</taxon>
        <taxon>Acanthopleuribacterales</taxon>
        <taxon>Acanthopleuribacteraceae</taxon>
        <taxon>Sulfidibacter</taxon>
    </lineage>
</organism>
<dbReference type="RefSeq" id="WP_237383227.1">
    <property type="nucleotide sequence ID" value="NZ_CP071793.1"/>
</dbReference>
<dbReference type="InterPro" id="IPR017871">
    <property type="entry name" value="ABC_transporter-like_CS"/>
</dbReference>
<dbReference type="InterPro" id="IPR027417">
    <property type="entry name" value="P-loop_NTPase"/>
</dbReference>
<evidence type="ECO:0000313" key="5">
    <source>
        <dbReference type="EMBL" id="QTD53129.1"/>
    </source>
</evidence>
<gene>
    <name evidence="5" type="ORF">J3U87_11765</name>
</gene>
<dbReference type="SMART" id="SM00382">
    <property type="entry name" value="AAA"/>
    <property type="match status" value="1"/>
</dbReference>
<dbReference type="PROSITE" id="PS50893">
    <property type="entry name" value="ABC_TRANSPORTER_2"/>
    <property type="match status" value="1"/>
</dbReference>
<dbReference type="AlphaFoldDB" id="A0A8A4TT47"/>
<evidence type="ECO:0000256" key="3">
    <source>
        <dbReference type="ARBA" id="ARBA00022840"/>
    </source>
</evidence>
<dbReference type="PROSITE" id="PS00211">
    <property type="entry name" value="ABC_TRANSPORTER_1"/>
    <property type="match status" value="1"/>
</dbReference>
<reference evidence="5" key="1">
    <citation type="submission" date="2021-03" db="EMBL/GenBank/DDBJ databases">
        <title>Acanthopleuribacteraceae sp. M133.</title>
        <authorList>
            <person name="Wang G."/>
        </authorList>
    </citation>
    <scope>NUCLEOTIDE SEQUENCE</scope>
    <source>
        <strain evidence="5">M133</strain>
    </source>
</reference>
<name>A0A8A4TT47_SULCO</name>
<dbReference type="PANTHER" id="PTHR24220">
    <property type="entry name" value="IMPORT ATP-BINDING PROTEIN"/>
    <property type="match status" value="1"/>
</dbReference>
<dbReference type="SUPFAM" id="SSF52540">
    <property type="entry name" value="P-loop containing nucleoside triphosphate hydrolases"/>
    <property type="match status" value="1"/>
</dbReference>
<proteinExistence type="inferred from homology"/>
<dbReference type="InterPro" id="IPR015854">
    <property type="entry name" value="ABC_transpr_LolD-like"/>
</dbReference>
<evidence type="ECO:0000259" key="4">
    <source>
        <dbReference type="PROSITE" id="PS50893"/>
    </source>
</evidence>
<comment type="similarity">
    <text evidence="1">Belongs to the ABC transporter superfamily.</text>
</comment>
<sequence>MTVSCSTEPPLIRIENLCFGYPGHTEKVLDGLDLLMAPGERIAIMGRSGVGKSTLLNILALLQDFETGDFTFNRRKVKRQGRRQKEQMRSAWIGMVFQAHYLIPYLTVRENVDLALELAPRRVSFGRAEALIDAVGLSHRAHFRPNQLSGGEQQRVGLARALAKEPLLLLADEPTGNLDEETGLRILDLLLDRDMYRGAVITVTHQKQVASLFTRRYRLAKGRLHPLAASKSSGVTP</sequence>
<dbReference type="InterPro" id="IPR003439">
    <property type="entry name" value="ABC_transporter-like_ATP-bd"/>
</dbReference>
<feature type="domain" description="ABC transporter" evidence="4">
    <location>
        <begin position="12"/>
        <end position="237"/>
    </location>
</feature>